<dbReference type="SUPFAM" id="SSF88946">
    <property type="entry name" value="Sigma2 domain of RNA polymerase sigma factors"/>
    <property type="match status" value="1"/>
</dbReference>
<dbReference type="SUPFAM" id="SSF88659">
    <property type="entry name" value="Sigma3 and sigma4 domains of RNA polymerase sigma factors"/>
    <property type="match status" value="1"/>
</dbReference>
<dbReference type="InterPro" id="IPR013325">
    <property type="entry name" value="RNA_pol_sigma_r2"/>
</dbReference>
<dbReference type="InterPro" id="IPR013324">
    <property type="entry name" value="RNA_pol_sigma_r3/r4-like"/>
</dbReference>
<comment type="caution">
    <text evidence="7">The sequence shown here is derived from an EMBL/GenBank/DDBJ whole genome shotgun (WGS) entry which is preliminary data.</text>
</comment>
<dbReference type="AlphaFoldDB" id="A0A412TPG0"/>
<gene>
    <name evidence="7" type="ORF">DWW57_11465</name>
</gene>
<keyword evidence="4" id="KW-0804">Transcription</keyword>
<dbReference type="GO" id="GO:0006352">
    <property type="term" value="P:DNA-templated transcription initiation"/>
    <property type="evidence" value="ECO:0007669"/>
    <property type="project" value="InterPro"/>
</dbReference>
<keyword evidence="2" id="KW-0805">Transcription regulation</keyword>
<evidence type="ECO:0000259" key="6">
    <source>
        <dbReference type="Pfam" id="PF08281"/>
    </source>
</evidence>
<dbReference type="InterPro" id="IPR013249">
    <property type="entry name" value="RNA_pol_sigma70_r4_t2"/>
</dbReference>
<protein>
    <submittedName>
        <fullName evidence="7">Sigma-70 family RNA polymerase sigma factor</fullName>
    </submittedName>
</protein>
<dbReference type="NCBIfam" id="TIGR02937">
    <property type="entry name" value="sigma70-ECF"/>
    <property type="match status" value="1"/>
</dbReference>
<feature type="domain" description="RNA polymerase sigma-70 region 2" evidence="5">
    <location>
        <begin position="34"/>
        <end position="90"/>
    </location>
</feature>
<feature type="domain" description="RNA polymerase sigma factor 70 region 4 type 2" evidence="6">
    <location>
        <begin position="121"/>
        <end position="170"/>
    </location>
</feature>
<keyword evidence="3" id="KW-0731">Sigma factor</keyword>
<dbReference type="Proteomes" id="UP000284243">
    <property type="component" value="Unassembled WGS sequence"/>
</dbReference>
<comment type="similarity">
    <text evidence="1">Belongs to the sigma-70 factor family. ECF subfamily.</text>
</comment>
<dbReference type="PANTHER" id="PTHR43133:SF46">
    <property type="entry name" value="RNA POLYMERASE SIGMA-70 FACTOR ECF SUBFAMILY"/>
    <property type="match status" value="1"/>
</dbReference>
<evidence type="ECO:0000259" key="5">
    <source>
        <dbReference type="Pfam" id="PF04542"/>
    </source>
</evidence>
<dbReference type="PANTHER" id="PTHR43133">
    <property type="entry name" value="RNA POLYMERASE ECF-TYPE SIGMA FACTO"/>
    <property type="match status" value="1"/>
</dbReference>
<dbReference type="Gene3D" id="1.10.10.10">
    <property type="entry name" value="Winged helix-like DNA-binding domain superfamily/Winged helix DNA-binding domain"/>
    <property type="match status" value="1"/>
</dbReference>
<reference evidence="7 8" key="1">
    <citation type="submission" date="2018-08" db="EMBL/GenBank/DDBJ databases">
        <title>A genome reference for cultivated species of the human gut microbiota.</title>
        <authorList>
            <person name="Zou Y."/>
            <person name="Xue W."/>
            <person name="Luo G."/>
        </authorList>
    </citation>
    <scope>NUCLEOTIDE SEQUENCE [LARGE SCALE GENOMIC DNA]</scope>
    <source>
        <strain evidence="7 8">AF16-14</strain>
    </source>
</reference>
<evidence type="ECO:0000313" key="7">
    <source>
        <dbReference type="EMBL" id="RGU55705.1"/>
    </source>
</evidence>
<dbReference type="GO" id="GO:0016987">
    <property type="term" value="F:sigma factor activity"/>
    <property type="evidence" value="ECO:0007669"/>
    <property type="project" value="UniProtKB-KW"/>
</dbReference>
<proteinExistence type="inferred from homology"/>
<evidence type="ECO:0000313" key="8">
    <source>
        <dbReference type="Proteomes" id="UP000284243"/>
    </source>
</evidence>
<evidence type="ECO:0000256" key="3">
    <source>
        <dbReference type="ARBA" id="ARBA00023082"/>
    </source>
</evidence>
<evidence type="ECO:0000256" key="4">
    <source>
        <dbReference type="ARBA" id="ARBA00023163"/>
    </source>
</evidence>
<dbReference type="Pfam" id="PF04542">
    <property type="entry name" value="Sigma70_r2"/>
    <property type="match status" value="1"/>
</dbReference>
<dbReference type="InterPro" id="IPR014284">
    <property type="entry name" value="RNA_pol_sigma-70_dom"/>
</dbReference>
<accession>A0A412TPG0</accession>
<dbReference type="GO" id="GO:0003677">
    <property type="term" value="F:DNA binding"/>
    <property type="evidence" value="ECO:0007669"/>
    <property type="project" value="InterPro"/>
</dbReference>
<evidence type="ECO:0000256" key="1">
    <source>
        <dbReference type="ARBA" id="ARBA00010641"/>
    </source>
</evidence>
<dbReference type="InterPro" id="IPR036388">
    <property type="entry name" value="WH-like_DNA-bd_sf"/>
</dbReference>
<dbReference type="Gene3D" id="1.10.1740.10">
    <property type="match status" value="1"/>
</dbReference>
<evidence type="ECO:0000256" key="2">
    <source>
        <dbReference type="ARBA" id="ARBA00023015"/>
    </source>
</evidence>
<sequence length="186" mass="22312">MLEKEKECIWFKSLCRGEEDAYKELFVKFYFSLNSFARKHLEVKEMAEDVVQDTLYEFWVKKIQFATYLELKTYLYRTVRNKCLNILKHKQVKEKYIVELSQKEEYDFFLNQILEEEVYTLLKEAIDSLPGQMKRVYELALLGHSNEEIAKILSISVDAVKALKKRGKKILQEKLKYLIYLLLPFI</sequence>
<dbReference type="InterPro" id="IPR039425">
    <property type="entry name" value="RNA_pol_sigma-70-like"/>
</dbReference>
<dbReference type="EMBL" id="QRYC01000015">
    <property type="protein sequence ID" value="RGU55705.1"/>
    <property type="molecule type" value="Genomic_DNA"/>
</dbReference>
<dbReference type="Pfam" id="PF08281">
    <property type="entry name" value="Sigma70_r4_2"/>
    <property type="match status" value="1"/>
</dbReference>
<dbReference type="InterPro" id="IPR007627">
    <property type="entry name" value="RNA_pol_sigma70_r2"/>
</dbReference>
<name>A0A412TPG0_9BACT</name>
<organism evidence="7 8">
    <name type="scientific">Odoribacter splanchnicus</name>
    <dbReference type="NCBI Taxonomy" id="28118"/>
    <lineage>
        <taxon>Bacteria</taxon>
        <taxon>Pseudomonadati</taxon>
        <taxon>Bacteroidota</taxon>
        <taxon>Bacteroidia</taxon>
        <taxon>Bacteroidales</taxon>
        <taxon>Odoribacteraceae</taxon>
        <taxon>Odoribacter</taxon>
    </lineage>
</organism>